<name>A0A1U9KSI0_9PROT</name>
<organism evidence="1 2">
    <name type="scientific">Neoasaia chiangmaiensis</name>
    <dbReference type="NCBI Taxonomy" id="320497"/>
    <lineage>
        <taxon>Bacteria</taxon>
        <taxon>Pseudomonadati</taxon>
        <taxon>Pseudomonadota</taxon>
        <taxon>Alphaproteobacteria</taxon>
        <taxon>Acetobacterales</taxon>
        <taxon>Acetobacteraceae</taxon>
        <taxon>Neoasaia</taxon>
    </lineage>
</organism>
<dbReference type="OrthoDB" id="7274716at2"/>
<sequence>MGHNYARPANADARLIRLLERIPEDWGVQIERPPGGGWSIGLEKPSEGVTWGTPQPTLQAALEEIWRLVGPPGA</sequence>
<proteinExistence type="predicted"/>
<dbReference type="EMBL" id="CP014691">
    <property type="protein sequence ID" value="AQS88735.1"/>
    <property type="molecule type" value="Genomic_DNA"/>
</dbReference>
<keyword evidence="2" id="KW-1185">Reference proteome</keyword>
<dbReference type="Proteomes" id="UP000188604">
    <property type="component" value="Chromosome"/>
</dbReference>
<evidence type="ECO:0000313" key="2">
    <source>
        <dbReference type="Proteomes" id="UP000188604"/>
    </source>
</evidence>
<gene>
    <name evidence="1" type="ORF">A0U93_13320</name>
</gene>
<dbReference type="KEGG" id="nch:A0U93_13320"/>
<accession>A0A1U9KSI0</accession>
<dbReference type="AlphaFoldDB" id="A0A1U9KSI0"/>
<dbReference type="STRING" id="320497.A0U93_13320"/>
<reference evidence="1 2" key="1">
    <citation type="submission" date="2016-03" db="EMBL/GenBank/DDBJ databases">
        <title>Acetic acid bacteria sequencing.</title>
        <authorList>
            <person name="Brandt J."/>
            <person name="Jakob F."/>
            <person name="Vogel R.F."/>
        </authorList>
    </citation>
    <scope>NUCLEOTIDE SEQUENCE [LARGE SCALE GENOMIC DNA]</scope>
    <source>
        <strain evidence="1 2">NBRC 101099</strain>
    </source>
</reference>
<evidence type="ECO:0000313" key="1">
    <source>
        <dbReference type="EMBL" id="AQS88735.1"/>
    </source>
</evidence>
<protein>
    <submittedName>
        <fullName evidence="1">Uncharacterized protein</fullName>
    </submittedName>
</protein>
<dbReference type="RefSeq" id="WP_077807784.1">
    <property type="nucleotide sequence ID" value="NZ_BJXS01000001.1"/>
</dbReference>